<reference evidence="6 7" key="1">
    <citation type="submission" date="2015-12" db="EMBL/GenBank/DDBJ databases">
        <title>The genome of Folsomia candida.</title>
        <authorList>
            <person name="Faddeeva A."/>
            <person name="Derks M.F."/>
            <person name="Anvar Y."/>
            <person name="Smit S."/>
            <person name="Van Straalen N."/>
            <person name="Roelofs D."/>
        </authorList>
    </citation>
    <scope>NUCLEOTIDE SEQUENCE [LARGE SCALE GENOMIC DNA]</scope>
    <source>
        <strain evidence="6 7">VU population</strain>
        <tissue evidence="6">Whole body</tissue>
    </source>
</reference>
<organism evidence="6 7">
    <name type="scientific">Folsomia candida</name>
    <name type="common">Springtail</name>
    <dbReference type="NCBI Taxonomy" id="158441"/>
    <lineage>
        <taxon>Eukaryota</taxon>
        <taxon>Metazoa</taxon>
        <taxon>Ecdysozoa</taxon>
        <taxon>Arthropoda</taxon>
        <taxon>Hexapoda</taxon>
        <taxon>Collembola</taxon>
        <taxon>Entomobryomorpha</taxon>
        <taxon>Isotomoidea</taxon>
        <taxon>Isotomidae</taxon>
        <taxon>Proisotominae</taxon>
        <taxon>Folsomia</taxon>
    </lineage>
</organism>
<evidence type="ECO:0000313" key="7">
    <source>
        <dbReference type="Proteomes" id="UP000198287"/>
    </source>
</evidence>
<keyword evidence="4 5" id="KW-0472">Membrane</keyword>
<evidence type="ECO:0000256" key="4">
    <source>
        <dbReference type="ARBA" id="ARBA00023136"/>
    </source>
</evidence>
<dbReference type="Gene3D" id="1.10.1450.10">
    <property type="entry name" value="Tetraspanin"/>
    <property type="match status" value="1"/>
</dbReference>
<proteinExistence type="predicted"/>
<feature type="transmembrane region" description="Helical" evidence="5">
    <location>
        <begin position="123"/>
        <end position="145"/>
    </location>
</feature>
<keyword evidence="7" id="KW-1185">Reference proteome</keyword>
<dbReference type="EMBL" id="LNIX01000001">
    <property type="protein sequence ID" value="OXA62706.1"/>
    <property type="molecule type" value="Genomic_DNA"/>
</dbReference>
<dbReference type="Proteomes" id="UP000198287">
    <property type="component" value="Unassembled WGS sequence"/>
</dbReference>
<evidence type="ECO:0000313" key="6">
    <source>
        <dbReference type="EMBL" id="OXA62706.1"/>
    </source>
</evidence>
<dbReference type="AlphaFoldDB" id="A0A226F196"/>
<comment type="subcellular location">
    <subcellularLocation>
        <location evidence="1">Membrane</location>
        <topology evidence="1">Multi-pass membrane protein</topology>
    </subcellularLocation>
</comment>
<comment type="caution">
    <text evidence="6">The sequence shown here is derived from an EMBL/GenBank/DDBJ whole genome shotgun (WGS) entry which is preliminary data.</text>
</comment>
<keyword evidence="3 5" id="KW-1133">Transmembrane helix</keyword>
<dbReference type="InterPro" id="IPR018499">
    <property type="entry name" value="Tetraspanin/Peripherin"/>
</dbReference>
<dbReference type="OrthoDB" id="438211at2759"/>
<dbReference type="SUPFAM" id="SSF48652">
    <property type="entry name" value="Tetraspanin"/>
    <property type="match status" value="1"/>
</dbReference>
<feature type="transmembrane region" description="Helical" evidence="5">
    <location>
        <begin position="241"/>
        <end position="264"/>
    </location>
</feature>
<evidence type="ECO:0000256" key="1">
    <source>
        <dbReference type="ARBA" id="ARBA00004141"/>
    </source>
</evidence>
<evidence type="ECO:0000256" key="5">
    <source>
        <dbReference type="SAM" id="Phobius"/>
    </source>
</evidence>
<feature type="transmembrane region" description="Helical" evidence="5">
    <location>
        <begin position="93"/>
        <end position="116"/>
    </location>
</feature>
<protein>
    <submittedName>
        <fullName evidence="6">CD63 antigen</fullName>
    </submittedName>
</protein>
<dbReference type="InterPro" id="IPR008952">
    <property type="entry name" value="Tetraspanin_EC2_sf"/>
</dbReference>
<dbReference type="OMA" id="MYANGES"/>
<dbReference type="GO" id="GO:0016020">
    <property type="term" value="C:membrane"/>
    <property type="evidence" value="ECO:0007669"/>
    <property type="project" value="UniProtKB-SubCell"/>
</dbReference>
<dbReference type="Pfam" id="PF00335">
    <property type="entry name" value="Tetraspanin"/>
    <property type="match status" value="1"/>
</dbReference>
<evidence type="ECO:0000256" key="3">
    <source>
        <dbReference type="ARBA" id="ARBA00022989"/>
    </source>
</evidence>
<keyword evidence="2 5" id="KW-0812">Transmembrane</keyword>
<sequence>MCTQPLSNNYQDMHSANPPETYLTEENALPLLKYMVLSDAVIQEHQKVLSILTFVLTISSLTALFDGLWIEFLKEMSFSGYLLRIGTYESFPMHYAVIVNGIVGLGCSLACIIVVVRLLHHSFGLVMTTCIACAVWAFFTLVYNFGSNIIYEDKLEDIMIVEMQKSSFRNISTIWKTSQKFFKCCGISSFKNWRLEHGQRQVEVLYPSSCCVHSSKTTPCGRQEVWSGGCLESETFSVMTIAYGTLFISTFQFLFIAFTMMTLVKVYSRLRYLKKQTIEILLSETMADSVIQEEGRNEEVPFSYNQTIDVLATDKLSDKDYQIKRSSTI</sequence>
<feature type="transmembrane region" description="Helical" evidence="5">
    <location>
        <begin position="48"/>
        <end position="73"/>
    </location>
</feature>
<gene>
    <name evidence="6" type="ORF">Fcan01_01911</name>
</gene>
<accession>A0A226F196</accession>
<name>A0A226F196_FOLCA</name>
<evidence type="ECO:0000256" key="2">
    <source>
        <dbReference type="ARBA" id="ARBA00022692"/>
    </source>
</evidence>